<dbReference type="PANTHER" id="PTHR43130:SF7">
    <property type="entry name" value="DJ-1_PFPI DOMAIN-CONTAINING PROTEIN"/>
    <property type="match status" value="1"/>
</dbReference>
<protein>
    <submittedName>
        <fullName evidence="1">Transcriptional regulator</fullName>
    </submittedName>
</protein>
<dbReference type="GeneID" id="31012324"/>
<dbReference type="OrthoDB" id="543156at2759"/>
<organism evidence="1 2">
    <name type="scientific">Diplodia corticola</name>
    <dbReference type="NCBI Taxonomy" id="236234"/>
    <lineage>
        <taxon>Eukaryota</taxon>
        <taxon>Fungi</taxon>
        <taxon>Dikarya</taxon>
        <taxon>Ascomycota</taxon>
        <taxon>Pezizomycotina</taxon>
        <taxon>Dothideomycetes</taxon>
        <taxon>Dothideomycetes incertae sedis</taxon>
        <taxon>Botryosphaeriales</taxon>
        <taxon>Botryosphaeriaceae</taxon>
        <taxon>Diplodia</taxon>
    </lineage>
</organism>
<name>A0A1J9R0S1_9PEZI</name>
<accession>A0A1J9R0S1</accession>
<evidence type="ECO:0000313" key="2">
    <source>
        <dbReference type="Proteomes" id="UP000183809"/>
    </source>
</evidence>
<reference evidence="1 2" key="1">
    <citation type="submission" date="2016-10" db="EMBL/GenBank/DDBJ databases">
        <title>Proteomics and genomics reveal pathogen-plant mechanisms compatible with a hemibiotrophic lifestyle of Diplodia corticola.</title>
        <authorList>
            <person name="Fernandes I."/>
            <person name="De Jonge R."/>
            <person name="Van De Peer Y."/>
            <person name="Devreese B."/>
            <person name="Alves A."/>
            <person name="Esteves A.C."/>
        </authorList>
    </citation>
    <scope>NUCLEOTIDE SEQUENCE [LARGE SCALE GENOMIC DNA]</scope>
    <source>
        <strain evidence="1 2">CBS 112549</strain>
    </source>
</reference>
<comment type="caution">
    <text evidence="1">The sequence shown here is derived from an EMBL/GenBank/DDBJ whole genome shotgun (WGS) entry which is preliminary data.</text>
</comment>
<evidence type="ECO:0000313" key="1">
    <source>
        <dbReference type="EMBL" id="OJD34974.1"/>
    </source>
</evidence>
<dbReference type="PANTHER" id="PTHR43130">
    <property type="entry name" value="ARAC-FAMILY TRANSCRIPTIONAL REGULATOR"/>
    <property type="match status" value="1"/>
</dbReference>
<sequence length="148" mass="15704">MTHSLTNAPPLDIMIIPGPPPVAVSCRAIDAAGIFLTVASGVLNGRVATTPLAVLPMLRAAHPQVEWAKTQRFDKSAGTGNTGDIWASGSVANGVDLAYVFIRERFPESRTLVDLRTWLAGIGEREPEFSTEEKALDEAFSGASSALQ</sequence>
<keyword evidence="2" id="KW-1185">Reference proteome</keyword>
<dbReference type="SUPFAM" id="SSF52317">
    <property type="entry name" value="Class I glutamine amidotransferase-like"/>
    <property type="match status" value="1"/>
</dbReference>
<dbReference type="AlphaFoldDB" id="A0A1J9R0S1"/>
<dbReference type="RefSeq" id="XP_020131234.1">
    <property type="nucleotide sequence ID" value="XM_020272065.1"/>
</dbReference>
<gene>
    <name evidence="1" type="ORF">BKCO1_1900040</name>
</gene>
<dbReference type="Gene3D" id="3.40.50.880">
    <property type="match status" value="1"/>
</dbReference>
<dbReference type="Proteomes" id="UP000183809">
    <property type="component" value="Unassembled WGS sequence"/>
</dbReference>
<proteinExistence type="predicted"/>
<dbReference type="EMBL" id="MNUE01000019">
    <property type="protein sequence ID" value="OJD34974.1"/>
    <property type="molecule type" value="Genomic_DNA"/>
</dbReference>
<dbReference type="InterPro" id="IPR052158">
    <property type="entry name" value="INH-QAR"/>
</dbReference>
<dbReference type="InterPro" id="IPR029062">
    <property type="entry name" value="Class_I_gatase-like"/>
</dbReference>